<reference evidence="1 2" key="1">
    <citation type="submission" date="2019-08" db="EMBL/GenBank/DDBJ databases">
        <title>Genome sequencing of Paenibacillus faecis DSM 23593(T).</title>
        <authorList>
            <person name="Kook J.-K."/>
            <person name="Park S.-N."/>
            <person name="Lim Y.K."/>
        </authorList>
    </citation>
    <scope>NUCLEOTIDE SEQUENCE [LARGE SCALE GENOMIC DNA]</scope>
    <source>
        <strain evidence="1 2">DSM 23593</strain>
    </source>
</reference>
<name>A0A5D0CX38_9BACL</name>
<dbReference type="EMBL" id="VSDO01000001">
    <property type="protein sequence ID" value="TYA14516.1"/>
    <property type="molecule type" value="Genomic_DNA"/>
</dbReference>
<protein>
    <submittedName>
        <fullName evidence="1">Uncharacterized protein</fullName>
    </submittedName>
</protein>
<evidence type="ECO:0000313" key="2">
    <source>
        <dbReference type="Proteomes" id="UP000325218"/>
    </source>
</evidence>
<keyword evidence="2" id="KW-1185">Reference proteome</keyword>
<dbReference type="AlphaFoldDB" id="A0A5D0CX38"/>
<dbReference type="RefSeq" id="WP_148450112.1">
    <property type="nucleotide sequence ID" value="NZ_VSDO01000001.1"/>
</dbReference>
<gene>
    <name evidence="1" type="ORF">FRY98_02180</name>
</gene>
<proteinExistence type="predicted"/>
<organism evidence="1 2">
    <name type="scientific">Paenibacillus faecis</name>
    <dbReference type="NCBI Taxonomy" id="862114"/>
    <lineage>
        <taxon>Bacteria</taxon>
        <taxon>Bacillati</taxon>
        <taxon>Bacillota</taxon>
        <taxon>Bacilli</taxon>
        <taxon>Bacillales</taxon>
        <taxon>Paenibacillaceae</taxon>
        <taxon>Paenibacillus</taxon>
    </lineage>
</organism>
<comment type="caution">
    <text evidence="1">The sequence shown here is derived from an EMBL/GenBank/DDBJ whole genome shotgun (WGS) entry which is preliminary data.</text>
</comment>
<evidence type="ECO:0000313" key="1">
    <source>
        <dbReference type="EMBL" id="TYA14516.1"/>
    </source>
</evidence>
<sequence length="81" mass="9203">MRNVNTQKAVTSLNNASMLRGIRPLVVRSKLTDIDPDNTRPGQDKSNLRLGRFVNTRPLDETCGKHVKTKKEEKTIEGEKR</sequence>
<dbReference type="Proteomes" id="UP000325218">
    <property type="component" value="Unassembled WGS sequence"/>
</dbReference>
<accession>A0A5D0CX38</accession>